<protein>
    <submittedName>
        <fullName evidence="1">DUF4193 domain-containing protein</fullName>
    </submittedName>
</protein>
<accession>A0A6G4V4L1</accession>
<evidence type="ECO:0000313" key="2">
    <source>
        <dbReference type="Proteomes" id="UP000472335"/>
    </source>
</evidence>
<dbReference type="AlphaFoldDB" id="A0A6G4V4L1"/>
<organism evidence="1 2">
    <name type="scientific">Streptomyces scabichelini</name>
    <dbReference type="NCBI Taxonomy" id="2711217"/>
    <lineage>
        <taxon>Bacteria</taxon>
        <taxon>Bacillati</taxon>
        <taxon>Actinomycetota</taxon>
        <taxon>Actinomycetes</taxon>
        <taxon>Kitasatosporales</taxon>
        <taxon>Streptomycetaceae</taxon>
        <taxon>Streptomyces</taxon>
    </lineage>
</organism>
<dbReference type="InterPro" id="IPR025242">
    <property type="entry name" value="DUF4193"/>
</dbReference>
<dbReference type="Proteomes" id="UP000472335">
    <property type="component" value="Unassembled WGS sequence"/>
</dbReference>
<reference evidence="1 2" key="1">
    <citation type="submission" date="2020-02" db="EMBL/GenBank/DDBJ databases">
        <title>Whole-genome analyses of novel actinobacteria.</title>
        <authorList>
            <person name="Sahin N."/>
            <person name="Gencbay T."/>
        </authorList>
    </citation>
    <scope>NUCLEOTIDE SEQUENCE [LARGE SCALE GENOMIC DNA]</scope>
    <source>
        <strain evidence="1 2">HC44</strain>
    </source>
</reference>
<dbReference type="Pfam" id="PF13834">
    <property type="entry name" value="DUF4193"/>
    <property type="match status" value="1"/>
</dbReference>
<name>A0A6G4V4L1_9ACTN</name>
<evidence type="ECO:0000313" key="1">
    <source>
        <dbReference type="EMBL" id="NGO08855.1"/>
    </source>
</evidence>
<dbReference type="RefSeq" id="WP_165259173.1">
    <property type="nucleotide sequence ID" value="NZ_JAAKZY010000039.1"/>
</dbReference>
<keyword evidence="2" id="KW-1185">Reference proteome</keyword>
<proteinExistence type="predicted"/>
<gene>
    <name evidence="1" type="ORF">G5C60_14880</name>
</gene>
<sequence>MAKDFDTPRNDGIIDNLEELNTRSTSKSTLAIDMDESEAAEGLELPGADLSGEELTIQVLPQLDNEFICTVCFLVRHRSQLADASSGPPVCRDCDV</sequence>
<comment type="caution">
    <text evidence="1">The sequence shown here is derived from an EMBL/GenBank/DDBJ whole genome shotgun (WGS) entry which is preliminary data.</text>
</comment>
<dbReference type="EMBL" id="JAAKZY010000039">
    <property type="protein sequence ID" value="NGO08855.1"/>
    <property type="molecule type" value="Genomic_DNA"/>
</dbReference>